<proteinExistence type="predicted"/>
<feature type="signal peptide" evidence="3">
    <location>
        <begin position="1"/>
        <end position="17"/>
    </location>
</feature>
<accession>A0A0C9SL07</accession>
<feature type="region of interest" description="Disordered" evidence="1">
    <location>
        <begin position="103"/>
        <end position="130"/>
    </location>
</feature>
<name>A0A0C9SL07_PLICR</name>
<dbReference type="EMBL" id="KN832570">
    <property type="protein sequence ID" value="KII84656.1"/>
    <property type="molecule type" value="Genomic_DNA"/>
</dbReference>
<protein>
    <submittedName>
        <fullName evidence="4">Uncharacterized protein</fullName>
    </submittedName>
</protein>
<reference evidence="4 5" key="1">
    <citation type="submission" date="2014-06" db="EMBL/GenBank/DDBJ databases">
        <title>Evolutionary Origins and Diversification of the Mycorrhizal Mutualists.</title>
        <authorList>
            <consortium name="DOE Joint Genome Institute"/>
            <consortium name="Mycorrhizal Genomics Consortium"/>
            <person name="Kohler A."/>
            <person name="Kuo A."/>
            <person name="Nagy L.G."/>
            <person name="Floudas D."/>
            <person name="Copeland A."/>
            <person name="Barry K.W."/>
            <person name="Cichocki N."/>
            <person name="Veneault-Fourrey C."/>
            <person name="LaButti K."/>
            <person name="Lindquist E.A."/>
            <person name="Lipzen A."/>
            <person name="Lundell T."/>
            <person name="Morin E."/>
            <person name="Murat C."/>
            <person name="Riley R."/>
            <person name="Ohm R."/>
            <person name="Sun H."/>
            <person name="Tunlid A."/>
            <person name="Henrissat B."/>
            <person name="Grigoriev I.V."/>
            <person name="Hibbett D.S."/>
            <person name="Martin F."/>
        </authorList>
    </citation>
    <scope>NUCLEOTIDE SEQUENCE [LARGE SCALE GENOMIC DNA]</scope>
    <source>
        <strain evidence="4 5">FD-325 SS-3</strain>
    </source>
</reference>
<keyword evidence="3" id="KW-0732">Signal</keyword>
<feature type="transmembrane region" description="Helical" evidence="2">
    <location>
        <begin position="78"/>
        <end position="96"/>
    </location>
</feature>
<keyword evidence="2" id="KW-0472">Membrane</keyword>
<dbReference type="AlphaFoldDB" id="A0A0C9SL07"/>
<sequence>MLLALAALVFGALGLFATLDTAIHGSISNGELAMILALTLHLYCQKLQSSYIDWTILYSAAQVVDAGLYMYGLPARNVFAPIALQIYGMAPLLVLLSRRNKTPSRNDGTLGHDKSGVKGEGAQTATKPPVAERESHFAVFIC</sequence>
<gene>
    <name evidence="4" type="ORF">PLICRDRAFT_356494</name>
</gene>
<keyword evidence="2" id="KW-0812">Transmembrane</keyword>
<keyword evidence="2" id="KW-1133">Transmembrane helix</keyword>
<dbReference type="HOGENOM" id="CLU_1816597_0_0_1"/>
<keyword evidence="5" id="KW-1185">Reference proteome</keyword>
<evidence type="ECO:0000256" key="2">
    <source>
        <dbReference type="SAM" id="Phobius"/>
    </source>
</evidence>
<evidence type="ECO:0000256" key="3">
    <source>
        <dbReference type="SAM" id="SignalP"/>
    </source>
</evidence>
<dbReference type="Proteomes" id="UP000053263">
    <property type="component" value="Unassembled WGS sequence"/>
</dbReference>
<evidence type="ECO:0000313" key="4">
    <source>
        <dbReference type="EMBL" id="KII84656.1"/>
    </source>
</evidence>
<evidence type="ECO:0000256" key="1">
    <source>
        <dbReference type="SAM" id="MobiDB-lite"/>
    </source>
</evidence>
<organism evidence="4 5">
    <name type="scientific">Plicaturopsis crispa FD-325 SS-3</name>
    <dbReference type="NCBI Taxonomy" id="944288"/>
    <lineage>
        <taxon>Eukaryota</taxon>
        <taxon>Fungi</taxon>
        <taxon>Dikarya</taxon>
        <taxon>Basidiomycota</taxon>
        <taxon>Agaricomycotina</taxon>
        <taxon>Agaricomycetes</taxon>
        <taxon>Agaricomycetidae</taxon>
        <taxon>Amylocorticiales</taxon>
        <taxon>Amylocorticiaceae</taxon>
        <taxon>Plicatura</taxon>
        <taxon>Plicaturopsis crispa</taxon>
    </lineage>
</organism>
<feature type="chain" id="PRO_5002203182" evidence="3">
    <location>
        <begin position="18"/>
        <end position="142"/>
    </location>
</feature>
<evidence type="ECO:0000313" key="5">
    <source>
        <dbReference type="Proteomes" id="UP000053263"/>
    </source>
</evidence>